<protein>
    <submittedName>
        <fullName evidence="1">Transposase</fullName>
    </submittedName>
</protein>
<dbReference type="EMBL" id="CACRSP010000002">
    <property type="protein sequence ID" value="VYS81338.1"/>
    <property type="molecule type" value="Genomic_DNA"/>
</dbReference>
<dbReference type="AlphaFoldDB" id="A0A6N2RLK4"/>
<accession>A0A6N2RLK4</accession>
<reference evidence="2" key="2">
    <citation type="submission" date="2019-11" db="EMBL/GenBank/DDBJ databases">
        <authorList>
            <person name="Feng L."/>
        </authorList>
    </citation>
    <scope>NUCLEOTIDE SEQUENCE</scope>
    <source>
        <strain evidence="2">BdentiumLFYP24</strain>
    </source>
</reference>
<evidence type="ECO:0000313" key="2">
    <source>
        <dbReference type="EMBL" id="VYS81338.1"/>
    </source>
</evidence>
<evidence type="ECO:0000313" key="3">
    <source>
        <dbReference type="Proteomes" id="UP000429211"/>
    </source>
</evidence>
<dbReference type="RefSeq" id="WP_034519145.1">
    <property type="nucleotide sequence ID" value="NZ_CACRSP010000002.1"/>
</dbReference>
<proteinExistence type="predicted"/>
<sequence>MRRRFTQAEVYYLNTLPAVERASADRITYSHDFQVRCMAQYLRGNGPTSIFASAGLDPKIVGGKRIERAIARWKADPQIMLEARDFANASGSDQHDLLVLTQSMTIKWLEKKVIDLQTRINAIETVGNTDTVTMMPVRQLVGSAA</sequence>
<name>A0A6N2RLK4_9BIFI</name>
<dbReference type="EMBL" id="WDPD01000006">
    <property type="protein sequence ID" value="KAB7460507.1"/>
    <property type="molecule type" value="Genomic_DNA"/>
</dbReference>
<dbReference type="Proteomes" id="UP000429211">
    <property type="component" value="Unassembled WGS sequence"/>
</dbReference>
<organism evidence="2">
    <name type="scientific">Bifidobacterium dentium</name>
    <dbReference type="NCBI Taxonomy" id="1689"/>
    <lineage>
        <taxon>Bacteria</taxon>
        <taxon>Bacillati</taxon>
        <taxon>Actinomycetota</taxon>
        <taxon>Actinomycetes</taxon>
        <taxon>Bifidobacteriales</taxon>
        <taxon>Bifidobacteriaceae</taxon>
        <taxon>Bifidobacterium</taxon>
    </lineage>
</organism>
<gene>
    <name evidence="2" type="ORF">BDLFYP24_01049</name>
    <name evidence="1" type="ORF">GBB04_07245</name>
</gene>
<evidence type="ECO:0000313" key="1">
    <source>
        <dbReference type="EMBL" id="KAB7460507.1"/>
    </source>
</evidence>
<reference evidence="1 3" key="1">
    <citation type="journal article" date="2019" name="Nat. Med.">
        <title>A library of human gut bacterial isolates paired with longitudinal multiomics data enables mechanistic microbiome research.</title>
        <authorList>
            <person name="Poyet M."/>
            <person name="Groussin M."/>
            <person name="Gibbons S.M."/>
            <person name="Avila-Pacheco J."/>
            <person name="Jiang X."/>
            <person name="Kearney S.M."/>
            <person name="Perrotta A.R."/>
            <person name="Berdy B."/>
            <person name="Zhao S."/>
            <person name="Lieberman T.D."/>
            <person name="Swanson P.K."/>
            <person name="Smith M."/>
            <person name="Roesemann S."/>
            <person name="Alexander J.E."/>
            <person name="Rich S.A."/>
            <person name="Livny J."/>
            <person name="Vlamakis H."/>
            <person name="Clish C."/>
            <person name="Bullock K."/>
            <person name="Deik A."/>
            <person name="Scott J."/>
            <person name="Pierce K.A."/>
            <person name="Xavier R.J."/>
            <person name="Alm E.J."/>
        </authorList>
    </citation>
    <scope>NUCLEOTIDE SEQUENCE [LARGE SCALE GENOMIC DNA]</scope>
    <source>
        <strain evidence="1 3">BIOML-A2</strain>
    </source>
</reference>